<keyword evidence="4 7" id="KW-0812">Transmembrane</keyword>
<sequence length="265" mass="28481">MLALLRRGAPSLLLLGSTFAAWEVLAAADRSATRLIPPPSAVFAAMANSAERLLRFHIPTTLYEALVGMLIALIVGVLAAALLDFLPVLRRAVYPILVISQTIPLVAIAPLLILIFGFGVESKIVIVALFAFFPIAVATLDGLTGTDTELVALLKAMGATRGQIWRKVRLPSAMPSLFSGLRIAATYAIGGAMIGEFVTAQYGLGQYLRQAFNQSRLDQGFAAVVIASALSVLLVACVSLIERLLLGWYFTPERESGWQIERSNR</sequence>
<dbReference type="EMBL" id="PGTM01000061">
    <property type="protein sequence ID" value="PJF36348.1"/>
    <property type="molecule type" value="Genomic_DNA"/>
</dbReference>
<dbReference type="PANTHER" id="PTHR30151">
    <property type="entry name" value="ALKANE SULFONATE ABC TRANSPORTER-RELATED, MEMBRANE SUBUNIT"/>
    <property type="match status" value="1"/>
</dbReference>
<evidence type="ECO:0000259" key="9">
    <source>
        <dbReference type="PROSITE" id="PS50928"/>
    </source>
</evidence>
<feature type="transmembrane region" description="Helical" evidence="7">
    <location>
        <begin position="92"/>
        <end position="117"/>
    </location>
</feature>
<evidence type="ECO:0000313" key="10">
    <source>
        <dbReference type="EMBL" id="PJF36348.1"/>
    </source>
</evidence>
<evidence type="ECO:0000256" key="8">
    <source>
        <dbReference type="SAM" id="SignalP"/>
    </source>
</evidence>
<dbReference type="InterPro" id="IPR000515">
    <property type="entry name" value="MetI-like"/>
</dbReference>
<dbReference type="GO" id="GO:0005886">
    <property type="term" value="C:plasma membrane"/>
    <property type="evidence" value="ECO:0007669"/>
    <property type="project" value="UniProtKB-SubCell"/>
</dbReference>
<evidence type="ECO:0000256" key="3">
    <source>
        <dbReference type="ARBA" id="ARBA00022475"/>
    </source>
</evidence>
<dbReference type="InterPro" id="IPR035906">
    <property type="entry name" value="MetI-like_sf"/>
</dbReference>
<keyword evidence="3" id="KW-1003">Cell membrane</keyword>
<feature type="domain" description="ABC transmembrane type-1" evidence="9">
    <location>
        <begin position="58"/>
        <end position="242"/>
    </location>
</feature>
<dbReference type="PANTHER" id="PTHR30151:SF20">
    <property type="entry name" value="ABC TRANSPORTER PERMEASE PROTEIN HI_0355-RELATED"/>
    <property type="match status" value="1"/>
</dbReference>
<keyword evidence="5 7" id="KW-1133">Transmembrane helix</keyword>
<gene>
    <name evidence="10" type="ORF">CUN49_05950</name>
    <name evidence="11" type="ORF">CUN50_04730</name>
</gene>
<dbReference type="Proteomes" id="UP000229681">
    <property type="component" value="Unassembled WGS sequence"/>
</dbReference>
<evidence type="ECO:0000256" key="4">
    <source>
        <dbReference type="ARBA" id="ARBA00022692"/>
    </source>
</evidence>
<evidence type="ECO:0000256" key="1">
    <source>
        <dbReference type="ARBA" id="ARBA00004651"/>
    </source>
</evidence>
<evidence type="ECO:0000256" key="5">
    <source>
        <dbReference type="ARBA" id="ARBA00022989"/>
    </source>
</evidence>
<keyword evidence="6 7" id="KW-0472">Membrane</keyword>
<comment type="similarity">
    <text evidence="7">Belongs to the binding-protein-dependent transport system permease family.</text>
</comment>
<reference evidence="12 13" key="1">
    <citation type="submission" date="2017-11" db="EMBL/GenBank/DDBJ databases">
        <title>Evolution of Phototrophy in the Chloroflexi Phylum Driven by Horizontal Gene Transfer.</title>
        <authorList>
            <person name="Ward L.M."/>
            <person name="Hemp J."/>
            <person name="Shih P.M."/>
            <person name="Mcglynn S.E."/>
            <person name="Fischer W."/>
        </authorList>
    </citation>
    <scope>NUCLEOTIDE SEQUENCE [LARGE SCALE GENOMIC DNA]</scope>
    <source>
        <strain evidence="11">CP1_1M</strain>
        <strain evidence="10">JP3_13</strain>
    </source>
</reference>
<dbReference type="Pfam" id="PF00528">
    <property type="entry name" value="BPD_transp_1"/>
    <property type="match status" value="1"/>
</dbReference>
<evidence type="ECO:0000256" key="6">
    <source>
        <dbReference type="ARBA" id="ARBA00023136"/>
    </source>
</evidence>
<evidence type="ECO:0000313" key="11">
    <source>
        <dbReference type="EMBL" id="PJF42267.1"/>
    </source>
</evidence>
<dbReference type="AlphaFoldDB" id="A0A2M8PFM7"/>
<accession>A0A2M8PXI8</accession>
<feature type="transmembrane region" description="Helical" evidence="7">
    <location>
        <begin position="220"/>
        <end position="241"/>
    </location>
</feature>
<feature type="signal peptide" evidence="8">
    <location>
        <begin position="1"/>
        <end position="20"/>
    </location>
</feature>
<keyword evidence="8" id="KW-0732">Signal</keyword>
<comment type="subcellular location">
    <subcellularLocation>
        <location evidence="1 7">Cell membrane</location>
        <topology evidence="1 7">Multi-pass membrane protein</topology>
    </subcellularLocation>
</comment>
<protein>
    <submittedName>
        <fullName evidence="10">Nitrate ABC transporter permease</fullName>
    </submittedName>
</protein>
<dbReference type="Gene3D" id="1.10.3720.10">
    <property type="entry name" value="MetI-like"/>
    <property type="match status" value="1"/>
</dbReference>
<dbReference type="SUPFAM" id="SSF161098">
    <property type="entry name" value="MetI-like"/>
    <property type="match status" value="1"/>
</dbReference>
<keyword evidence="2 7" id="KW-0813">Transport</keyword>
<evidence type="ECO:0000313" key="12">
    <source>
        <dbReference type="Proteomes" id="UP000228947"/>
    </source>
</evidence>
<dbReference type="PROSITE" id="PS50928">
    <property type="entry name" value="ABC_TM1"/>
    <property type="match status" value="1"/>
</dbReference>
<evidence type="ECO:0000313" key="13">
    <source>
        <dbReference type="Proteomes" id="UP000229681"/>
    </source>
</evidence>
<evidence type="ECO:0000256" key="2">
    <source>
        <dbReference type="ARBA" id="ARBA00022448"/>
    </source>
</evidence>
<feature type="transmembrane region" description="Helical" evidence="7">
    <location>
        <begin position="66"/>
        <end position="86"/>
    </location>
</feature>
<comment type="caution">
    <text evidence="10">The sequence shown here is derived from an EMBL/GenBank/DDBJ whole genome shotgun (WGS) entry which is preliminary data.</text>
</comment>
<dbReference type="Proteomes" id="UP000228947">
    <property type="component" value="Unassembled WGS sequence"/>
</dbReference>
<feature type="transmembrane region" description="Helical" evidence="7">
    <location>
        <begin position="124"/>
        <end position="143"/>
    </location>
</feature>
<feature type="chain" id="PRO_5014562321" evidence="8">
    <location>
        <begin position="21"/>
        <end position="265"/>
    </location>
</feature>
<name>A0A2M8PFM7_9CHLR</name>
<proteinExistence type="inferred from homology"/>
<evidence type="ECO:0000256" key="7">
    <source>
        <dbReference type="RuleBase" id="RU363032"/>
    </source>
</evidence>
<accession>A0A2M8PFM7</accession>
<dbReference type="EMBL" id="PGTL01000024">
    <property type="protein sequence ID" value="PJF42267.1"/>
    <property type="molecule type" value="Genomic_DNA"/>
</dbReference>
<dbReference type="CDD" id="cd06261">
    <property type="entry name" value="TM_PBP2"/>
    <property type="match status" value="1"/>
</dbReference>
<organism evidence="10 13">
    <name type="scientific">Candidatus Thermofonsia Clade 1 bacterium</name>
    <dbReference type="NCBI Taxonomy" id="2364210"/>
    <lineage>
        <taxon>Bacteria</taxon>
        <taxon>Bacillati</taxon>
        <taxon>Chloroflexota</taxon>
        <taxon>Candidatus Thermofontia</taxon>
        <taxon>Candidatus Thermofonsia Clade 1</taxon>
    </lineage>
</organism>
<feature type="transmembrane region" description="Helical" evidence="7">
    <location>
        <begin position="177"/>
        <end position="199"/>
    </location>
</feature>
<dbReference type="GO" id="GO:0055085">
    <property type="term" value="P:transmembrane transport"/>
    <property type="evidence" value="ECO:0007669"/>
    <property type="project" value="InterPro"/>
</dbReference>